<keyword evidence="2" id="KW-0472">Membrane</keyword>
<dbReference type="Pfam" id="PF08239">
    <property type="entry name" value="SH3_3"/>
    <property type="match status" value="1"/>
</dbReference>
<organism evidence="4 5">
    <name type="scientific">Mucilaginibacter pocheonensis</name>
    <dbReference type="NCBI Taxonomy" id="398050"/>
    <lineage>
        <taxon>Bacteria</taxon>
        <taxon>Pseudomonadati</taxon>
        <taxon>Bacteroidota</taxon>
        <taxon>Sphingobacteriia</taxon>
        <taxon>Sphingobacteriales</taxon>
        <taxon>Sphingobacteriaceae</taxon>
        <taxon>Mucilaginibacter</taxon>
    </lineage>
</organism>
<dbReference type="InterPro" id="IPR003646">
    <property type="entry name" value="SH3-like_bac-type"/>
</dbReference>
<dbReference type="PROSITE" id="PS51781">
    <property type="entry name" value="SH3B"/>
    <property type="match status" value="1"/>
</dbReference>
<reference evidence="4 5" key="1">
    <citation type="submission" date="2023-07" db="EMBL/GenBank/DDBJ databases">
        <title>Sorghum-associated microbial communities from plants grown in Nebraska, USA.</title>
        <authorList>
            <person name="Schachtman D."/>
        </authorList>
    </citation>
    <scope>NUCLEOTIDE SEQUENCE [LARGE SCALE GENOMIC DNA]</scope>
    <source>
        <strain evidence="4 5">3262</strain>
    </source>
</reference>
<gene>
    <name evidence="4" type="ORF">J2W55_001959</name>
</gene>
<proteinExistence type="predicted"/>
<evidence type="ECO:0000256" key="1">
    <source>
        <dbReference type="PROSITE-ProRule" id="PRU00339"/>
    </source>
</evidence>
<dbReference type="EMBL" id="JAVDUU010000002">
    <property type="protein sequence ID" value="MDR6942117.1"/>
    <property type="molecule type" value="Genomic_DNA"/>
</dbReference>
<dbReference type="Proteomes" id="UP001247620">
    <property type="component" value="Unassembled WGS sequence"/>
</dbReference>
<keyword evidence="2" id="KW-1133">Transmembrane helix</keyword>
<keyword evidence="5" id="KW-1185">Reference proteome</keyword>
<dbReference type="Gene3D" id="2.30.30.40">
    <property type="entry name" value="SH3 Domains"/>
    <property type="match status" value="1"/>
</dbReference>
<name>A0ABU1T9P1_9SPHI</name>
<dbReference type="Pfam" id="PF13432">
    <property type="entry name" value="TPR_16"/>
    <property type="match status" value="1"/>
</dbReference>
<evidence type="ECO:0000259" key="3">
    <source>
        <dbReference type="PROSITE" id="PS51781"/>
    </source>
</evidence>
<dbReference type="InterPro" id="IPR011990">
    <property type="entry name" value="TPR-like_helical_dom_sf"/>
</dbReference>
<feature type="domain" description="SH3b" evidence="3">
    <location>
        <begin position="200"/>
        <end position="262"/>
    </location>
</feature>
<evidence type="ECO:0000313" key="4">
    <source>
        <dbReference type="EMBL" id="MDR6942117.1"/>
    </source>
</evidence>
<sequence length="262" mass="29355">MTLKMKYNRIRHILCLLLLLVAWPFIALCDDAAMALFKKGNSEYAKAQYKEAIASYQKVVDGGYQSVAVYFNLGNAYYKTGDIASALLYYEKAHKLSPGDEDIRVNLQLANSKTTDKFDEAPEFFITKWWHAFILGLSLNTLAILSVLFILAASGIFILYRFAGSVSVKKASFYTALVVLFLGLAFIFVAGRQADYFESHREAIVFSGSVTIKSEPANASKNLFVLHDGAKIEILEHNNDWIKIRLPNGNEGWINATDVKEI</sequence>
<comment type="caution">
    <text evidence="4">The sequence shown here is derived from an EMBL/GenBank/DDBJ whole genome shotgun (WGS) entry which is preliminary data.</text>
</comment>
<protein>
    <submittedName>
        <fullName evidence="4">Tetratricopeptide (TPR) repeat protein</fullName>
    </submittedName>
</protein>
<feature type="repeat" description="TPR" evidence="1">
    <location>
        <begin position="67"/>
        <end position="100"/>
    </location>
</feature>
<keyword evidence="1" id="KW-0802">TPR repeat</keyword>
<dbReference type="Gene3D" id="1.25.40.10">
    <property type="entry name" value="Tetratricopeptide repeat domain"/>
    <property type="match status" value="1"/>
</dbReference>
<dbReference type="InterPro" id="IPR019734">
    <property type="entry name" value="TPR_rpt"/>
</dbReference>
<dbReference type="PROSITE" id="PS50005">
    <property type="entry name" value="TPR"/>
    <property type="match status" value="1"/>
</dbReference>
<dbReference type="RefSeq" id="WP_310094860.1">
    <property type="nucleotide sequence ID" value="NZ_JAVDUU010000002.1"/>
</dbReference>
<evidence type="ECO:0000313" key="5">
    <source>
        <dbReference type="Proteomes" id="UP001247620"/>
    </source>
</evidence>
<feature type="transmembrane region" description="Helical" evidence="2">
    <location>
        <begin position="129"/>
        <end position="159"/>
    </location>
</feature>
<keyword evidence="2" id="KW-0812">Transmembrane</keyword>
<dbReference type="SMART" id="SM00287">
    <property type="entry name" value="SH3b"/>
    <property type="match status" value="1"/>
</dbReference>
<dbReference type="PROSITE" id="PS50293">
    <property type="entry name" value="TPR_REGION"/>
    <property type="match status" value="1"/>
</dbReference>
<evidence type="ECO:0000256" key="2">
    <source>
        <dbReference type="SAM" id="Phobius"/>
    </source>
</evidence>
<dbReference type="SUPFAM" id="SSF48452">
    <property type="entry name" value="TPR-like"/>
    <property type="match status" value="1"/>
</dbReference>
<feature type="transmembrane region" description="Helical" evidence="2">
    <location>
        <begin position="171"/>
        <end position="191"/>
    </location>
</feature>
<accession>A0ABU1T9P1</accession>
<dbReference type="SMART" id="SM00028">
    <property type="entry name" value="TPR"/>
    <property type="match status" value="2"/>
</dbReference>